<dbReference type="InterPro" id="IPR046956">
    <property type="entry name" value="RLP23-like"/>
</dbReference>
<dbReference type="Gene3D" id="3.80.10.10">
    <property type="entry name" value="Ribonuclease Inhibitor"/>
    <property type="match status" value="1"/>
</dbReference>
<feature type="chain" id="PRO_5043405292" description="Leucine-rich repeat-containing N-terminal plant-type domain-containing protein" evidence="9">
    <location>
        <begin position="23"/>
        <end position="123"/>
    </location>
</feature>
<feature type="domain" description="Leucine-rich repeat-containing N-terminal plant-type" evidence="10">
    <location>
        <begin position="36"/>
        <end position="71"/>
    </location>
</feature>
<keyword evidence="7" id="KW-0472">Membrane</keyword>
<name>A0AAV3NV51_LITER</name>
<keyword evidence="2" id="KW-0433">Leucine-rich repeat</keyword>
<evidence type="ECO:0000256" key="7">
    <source>
        <dbReference type="ARBA" id="ARBA00023136"/>
    </source>
</evidence>
<keyword evidence="4 9" id="KW-0732">Signal</keyword>
<sequence length="123" mass="13977">MFSINELLIMFLFLCLLSFSNGEHGITNNTPCLVVEREALLGFKKGLIDPSSRLSSWEGENCCHYRGVDCSNITVSRGLHATELDLRGVYYISEYTPDRSRLRGKVIIRHGPSKRIGMKIEFH</sequence>
<evidence type="ECO:0000256" key="3">
    <source>
        <dbReference type="ARBA" id="ARBA00022692"/>
    </source>
</evidence>
<keyword evidence="8" id="KW-0325">Glycoprotein</keyword>
<evidence type="ECO:0000256" key="5">
    <source>
        <dbReference type="ARBA" id="ARBA00022737"/>
    </source>
</evidence>
<keyword evidence="3" id="KW-0812">Transmembrane</keyword>
<evidence type="ECO:0000256" key="6">
    <source>
        <dbReference type="ARBA" id="ARBA00022989"/>
    </source>
</evidence>
<dbReference type="Pfam" id="PF08263">
    <property type="entry name" value="LRRNT_2"/>
    <property type="match status" value="1"/>
</dbReference>
<evidence type="ECO:0000256" key="8">
    <source>
        <dbReference type="ARBA" id="ARBA00023180"/>
    </source>
</evidence>
<evidence type="ECO:0000256" key="9">
    <source>
        <dbReference type="SAM" id="SignalP"/>
    </source>
</evidence>
<keyword evidence="5" id="KW-0677">Repeat</keyword>
<evidence type="ECO:0000313" key="12">
    <source>
        <dbReference type="Proteomes" id="UP001454036"/>
    </source>
</evidence>
<reference evidence="11 12" key="1">
    <citation type="submission" date="2024-01" db="EMBL/GenBank/DDBJ databases">
        <title>The complete chloroplast genome sequence of Lithospermum erythrorhizon: insights into the phylogenetic relationship among Boraginaceae species and the maternal lineages of purple gromwells.</title>
        <authorList>
            <person name="Okada T."/>
            <person name="Watanabe K."/>
        </authorList>
    </citation>
    <scope>NUCLEOTIDE SEQUENCE [LARGE SCALE GENOMIC DNA]</scope>
</reference>
<evidence type="ECO:0000313" key="11">
    <source>
        <dbReference type="EMBL" id="GAA0142676.1"/>
    </source>
</evidence>
<gene>
    <name evidence="11" type="ORF">LIER_35615</name>
</gene>
<evidence type="ECO:0000256" key="2">
    <source>
        <dbReference type="ARBA" id="ARBA00022614"/>
    </source>
</evidence>
<dbReference type="AlphaFoldDB" id="A0AAV3NV51"/>
<accession>A0AAV3NV51</accession>
<evidence type="ECO:0000256" key="4">
    <source>
        <dbReference type="ARBA" id="ARBA00022729"/>
    </source>
</evidence>
<comment type="subcellular location">
    <subcellularLocation>
        <location evidence="1">Membrane</location>
        <topology evidence="1">Single-pass type I membrane protein</topology>
    </subcellularLocation>
</comment>
<feature type="signal peptide" evidence="9">
    <location>
        <begin position="1"/>
        <end position="22"/>
    </location>
</feature>
<keyword evidence="12" id="KW-1185">Reference proteome</keyword>
<comment type="caution">
    <text evidence="11">The sequence shown here is derived from an EMBL/GenBank/DDBJ whole genome shotgun (WGS) entry which is preliminary data.</text>
</comment>
<dbReference type="PANTHER" id="PTHR48063:SF90">
    <property type="entry name" value="OS11G0565920 PROTEIN"/>
    <property type="match status" value="1"/>
</dbReference>
<dbReference type="GO" id="GO:0016020">
    <property type="term" value="C:membrane"/>
    <property type="evidence" value="ECO:0007669"/>
    <property type="project" value="UniProtKB-SubCell"/>
</dbReference>
<dbReference type="EMBL" id="BAABME010015730">
    <property type="protein sequence ID" value="GAA0142676.1"/>
    <property type="molecule type" value="Genomic_DNA"/>
</dbReference>
<proteinExistence type="predicted"/>
<dbReference type="InterPro" id="IPR032675">
    <property type="entry name" value="LRR_dom_sf"/>
</dbReference>
<organism evidence="11 12">
    <name type="scientific">Lithospermum erythrorhizon</name>
    <name type="common">Purple gromwell</name>
    <name type="synonym">Lithospermum officinale var. erythrorhizon</name>
    <dbReference type="NCBI Taxonomy" id="34254"/>
    <lineage>
        <taxon>Eukaryota</taxon>
        <taxon>Viridiplantae</taxon>
        <taxon>Streptophyta</taxon>
        <taxon>Embryophyta</taxon>
        <taxon>Tracheophyta</taxon>
        <taxon>Spermatophyta</taxon>
        <taxon>Magnoliopsida</taxon>
        <taxon>eudicotyledons</taxon>
        <taxon>Gunneridae</taxon>
        <taxon>Pentapetalae</taxon>
        <taxon>asterids</taxon>
        <taxon>lamiids</taxon>
        <taxon>Boraginales</taxon>
        <taxon>Boraginaceae</taxon>
        <taxon>Boraginoideae</taxon>
        <taxon>Lithospermeae</taxon>
        <taxon>Lithospermum</taxon>
    </lineage>
</organism>
<evidence type="ECO:0000259" key="10">
    <source>
        <dbReference type="Pfam" id="PF08263"/>
    </source>
</evidence>
<keyword evidence="6" id="KW-1133">Transmembrane helix</keyword>
<evidence type="ECO:0000256" key="1">
    <source>
        <dbReference type="ARBA" id="ARBA00004479"/>
    </source>
</evidence>
<dbReference type="PANTHER" id="PTHR48063">
    <property type="entry name" value="LRR RECEPTOR-LIKE KINASE"/>
    <property type="match status" value="1"/>
</dbReference>
<dbReference type="Proteomes" id="UP001454036">
    <property type="component" value="Unassembled WGS sequence"/>
</dbReference>
<protein>
    <recommendedName>
        <fullName evidence="10">Leucine-rich repeat-containing N-terminal plant-type domain-containing protein</fullName>
    </recommendedName>
</protein>
<dbReference type="InterPro" id="IPR013210">
    <property type="entry name" value="LRR_N_plant-typ"/>
</dbReference>